<organism evidence="2 3">
    <name type="scientific">Heliophilum fasciatum</name>
    <dbReference type="NCBI Taxonomy" id="35700"/>
    <lineage>
        <taxon>Bacteria</taxon>
        <taxon>Bacillati</taxon>
        <taxon>Bacillota</taxon>
        <taxon>Clostridia</taxon>
        <taxon>Eubacteriales</taxon>
        <taxon>Heliobacteriaceae</taxon>
        <taxon>Heliophilum</taxon>
    </lineage>
</organism>
<comment type="caution">
    <text evidence="2">The sequence shown here is derived from an EMBL/GenBank/DDBJ whole genome shotgun (WGS) entry which is preliminary data.</text>
</comment>
<evidence type="ECO:0000313" key="2">
    <source>
        <dbReference type="EMBL" id="TCP65008.1"/>
    </source>
</evidence>
<keyword evidence="3" id="KW-1185">Reference proteome</keyword>
<feature type="region of interest" description="Disordered" evidence="1">
    <location>
        <begin position="364"/>
        <end position="387"/>
    </location>
</feature>
<name>A0A4R2RPM8_9FIRM</name>
<dbReference type="Gene3D" id="1.25.40.10">
    <property type="entry name" value="Tetratricopeptide repeat domain"/>
    <property type="match status" value="1"/>
</dbReference>
<dbReference type="SMART" id="SM00028">
    <property type="entry name" value="TPR"/>
    <property type="match status" value="2"/>
</dbReference>
<feature type="compositionally biased region" description="Basic residues" evidence="1">
    <location>
        <begin position="375"/>
        <end position="387"/>
    </location>
</feature>
<dbReference type="EMBL" id="SLXT01000007">
    <property type="protein sequence ID" value="TCP65008.1"/>
    <property type="molecule type" value="Genomic_DNA"/>
</dbReference>
<evidence type="ECO:0000256" key="1">
    <source>
        <dbReference type="SAM" id="MobiDB-lite"/>
    </source>
</evidence>
<proteinExistence type="predicted"/>
<dbReference type="AlphaFoldDB" id="A0A4R2RPM8"/>
<protein>
    <submittedName>
        <fullName evidence="2">Uncharacterized protein</fullName>
    </submittedName>
</protein>
<gene>
    <name evidence="2" type="ORF">EDD73_10780</name>
</gene>
<dbReference type="Proteomes" id="UP000294813">
    <property type="component" value="Unassembled WGS sequence"/>
</dbReference>
<dbReference type="InterPro" id="IPR019734">
    <property type="entry name" value="TPR_rpt"/>
</dbReference>
<evidence type="ECO:0000313" key="3">
    <source>
        <dbReference type="Proteomes" id="UP000294813"/>
    </source>
</evidence>
<reference evidence="2 3" key="1">
    <citation type="submission" date="2019-03" db="EMBL/GenBank/DDBJ databases">
        <title>Genomic Encyclopedia of Type Strains, Phase IV (KMG-IV): sequencing the most valuable type-strain genomes for metagenomic binning, comparative biology and taxonomic classification.</title>
        <authorList>
            <person name="Goeker M."/>
        </authorList>
    </citation>
    <scope>NUCLEOTIDE SEQUENCE [LARGE SCALE GENOMIC DNA]</scope>
    <source>
        <strain evidence="2 3">DSM 11170</strain>
    </source>
</reference>
<dbReference type="SUPFAM" id="SSF48452">
    <property type="entry name" value="TPR-like"/>
    <property type="match status" value="1"/>
</dbReference>
<dbReference type="InterPro" id="IPR011990">
    <property type="entry name" value="TPR-like_helical_dom_sf"/>
</dbReference>
<accession>A0A4R2RPM8</accession>
<sequence>MLTGMADQDLPGRPSIQQLPGRYVKMIAAMGEQFYHDDQRNYFELTCASCQKAGRYDLATVCVKSPMPDTQELSNTFSLGQAEGRDTLQPNSKAKLQLWPDYLQCMGYFHCAHCHAAGPWLVSPRTNSMLMLGAMAGMLENRLTAQGVEGLNPNLHFHIGKLLIDNGFEPSLGTDAEAYYLDKLGDAPEDAWLWNRLGNTYLKGHRPELAIVAYEHSLRFDANQMESHYSIGMLLYEVGAYAEAIPHLQDALALANGYKQLSPQLLRAFLMEVVRMLDECADQVDQDFTLLLPADDDEAAKKGEPWAMPLREELIAEFEEADSDEECGELYIYLAETYMSSEVAQLVNPVVAVFADRYGIPIKQRSSKKPVSQATKKKKSKRKKKSR</sequence>